<sequence length="265" mass="29518">MFLIGKLLTMTMMPTALLVELLLLGLLFRRHRTGRMLVGGVAVLLALCLVCPVDQWAIRPLEDRFPQVRTLSPHVDGIIVLGGSIDDLLSEDRQTPVTGQAGDRLTAFATLARHYPDAKLIFTGGSGDVTQGVTNEAKWAKILLAGIGLPPERVVWEDRSRTTRENATDSFTLVHPKPDETWLLVTSASHMPRSIGVFRRIGWNVTPYPVGYLSREHLRAYSLSLGSRMAVLDWAAHEWIGLAAYRMRGWTDRLFPAPLDMPEAR</sequence>
<accession>A0A967B4R4</accession>
<dbReference type="EMBL" id="WOTH01000003">
    <property type="protein sequence ID" value="NHO52873.1"/>
    <property type="molecule type" value="Genomic_DNA"/>
</dbReference>
<evidence type="ECO:0000256" key="1">
    <source>
        <dbReference type="SAM" id="Phobius"/>
    </source>
</evidence>
<protein>
    <submittedName>
        <fullName evidence="3">YdcF family protein</fullName>
    </submittedName>
</protein>
<dbReference type="Gene3D" id="3.40.50.620">
    <property type="entry name" value="HUPs"/>
    <property type="match status" value="1"/>
</dbReference>
<feature type="domain" description="DUF218" evidence="2">
    <location>
        <begin position="76"/>
        <end position="241"/>
    </location>
</feature>
<name>A0A967B4R4_9PROT</name>
<proteinExistence type="predicted"/>
<keyword evidence="1" id="KW-0472">Membrane</keyword>
<evidence type="ECO:0000313" key="4">
    <source>
        <dbReference type="Proteomes" id="UP000597459"/>
    </source>
</evidence>
<dbReference type="PANTHER" id="PTHR30336">
    <property type="entry name" value="INNER MEMBRANE PROTEIN, PROBABLE PERMEASE"/>
    <property type="match status" value="1"/>
</dbReference>
<gene>
    <name evidence="3" type="ORF">GOB87_02715</name>
</gene>
<evidence type="ECO:0000259" key="2">
    <source>
        <dbReference type="Pfam" id="PF02698"/>
    </source>
</evidence>
<dbReference type="Pfam" id="PF02698">
    <property type="entry name" value="DUF218"/>
    <property type="match status" value="1"/>
</dbReference>
<comment type="caution">
    <text evidence="3">The sequence shown here is derived from an EMBL/GenBank/DDBJ whole genome shotgun (WGS) entry which is preliminary data.</text>
</comment>
<dbReference type="InterPro" id="IPR014729">
    <property type="entry name" value="Rossmann-like_a/b/a_fold"/>
</dbReference>
<dbReference type="AlphaFoldDB" id="A0A967B4R4"/>
<dbReference type="InterPro" id="IPR051599">
    <property type="entry name" value="Cell_Envelope_Assoc"/>
</dbReference>
<feature type="transmembrane region" description="Helical" evidence="1">
    <location>
        <begin position="12"/>
        <end position="29"/>
    </location>
</feature>
<dbReference type="GO" id="GO:0043164">
    <property type="term" value="P:Gram-negative-bacterium-type cell wall biogenesis"/>
    <property type="evidence" value="ECO:0007669"/>
    <property type="project" value="TreeGrafter"/>
</dbReference>
<feature type="transmembrane region" description="Helical" evidence="1">
    <location>
        <begin position="36"/>
        <end position="58"/>
    </location>
</feature>
<dbReference type="GO" id="GO:0005886">
    <property type="term" value="C:plasma membrane"/>
    <property type="evidence" value="ECO:0007669"/>
    <property type="project" value="TreeGrafter"/>
</dbReference>
<evidence type="ECO:0000313" key="3">
    <source>
        <dbReference type="EMBL" id="NHO52873.1"/>
    </source>
</evidence>
<organism evidence="3 4">
    <name type="scientific">Acetobacter estunensis</name>
    <dbReference type="NCBI Taxonomy" id="104097"/>
    <lineage>
        <taxon>Bacteria</taxon>
        <taxon>Pseudomonadati</taxon>
        <taxon>Pseudomonadota</taxon>
        <taxon>Alphaproteobacteria</taxon>
        <taxon>Acetobacterales</taxon>
        <taxon>Acetobacteraceae</taxon>
        <taxon>Acetobacter</taxon>
    </lineage>
</organism>
<reference evidence="3" key="1">
    <citation type="submission" date="2019-11" db="EMBL/GenBank/DDBJ databases">
        <title>Description of new Acetobacter species.</title>
        <authorList>
            <person name="Cleenwerck I."/>
            <person name="Sombolestani A.S."/>
        </authorList>
    </citation>
    <scope>NUCLEOTIDE SEQUENCE</scope>
    <source>
        <strain evidence="3">LMG 1626</strain>
    </source>
</reference>
<dbReference type="PANTHER" id="PTHR30336:SF4">
    <property type="entry name" value="ENVELOPE BIOGENESIS FACTOR ELYC"/>
    <property type="match status" value="1"/>
</dbReference>
<keyword evidence="1" id="KW-0812">Transmembrane</keyword>
<keyword evidence="4" id="KW-1185">Reference proteome</keyword>
<dbReference type="CDD" id="cd06259">
    <property type="entry name" value="YdcF-like"/>
    <property type="match status" value="1"/>
</dbReference>
<dbReference type="InterPro" id="IPR003848">
    <property type="entry name" value="DUF218"/>
</dbReference>
<dbReference type="Proteomes" id="UP000597459">
    <property type="component" value="Unassembled WGS sequence"/>
</dbReference>
<keyword evidence="1" id="KW-1133">Transmembrane helix</keyword>
<dbReference type="GO" id="GO:0000270">
    <property type="term" value="P:peptidoglycan metabolic process"/>
    <property type="evidence" value="ECO:0007669"/>
    <property type="project" value="TreeGrafter"/>
</dbReference>